<dbReference type="Gene3D" id="3.30.70.270">
    <property type="match status" value="1"/>
</dbReference>
<evidence type="ECO:0000313" key="4">
    <source>
        <dbReference type="EMBL" id="MDC2887696.1"/>
    </source>
</evidence>
<dbReference type="CDD" id="cd01949">
    <property type="entry name" value="GGDEF"/>
    <property type="match status" value="1"/>
</dbReference>
<dbReference type="InterPro" id="IPR035919">
    <property type="entry name" value="EAL_sf"/>
</dbReference>
<dbReference type="InterPro" id="IPR043128">
    <property type="entry name" value="Rev_trsase/Diguanyl_cyclase"/>
</dbReference>
<evidence type="ECO:0000313" key="5">
    <source>
        <dbReference type="Proteomes" id="UP001528411"/>
    </source>
</evidence>
<evidence type="ECO:0000256" key="1">
    <source>
        <dbReference type="SAM" id="MobiDB-lite"/>
    </source>
</evidence>
<feature type="compositionally biased region" description="Basic and acidic residues" evidence="1">
    <location>
        <begin position="375"/>
        <end position="385"/>
    </location>
</feature>
<dbReference type="InterPro" id="IPR001633">
    <property type="entry name" value="EAL_dom"/>
</dbReference>
<dbReference type="CDD" id="cd01948">
    <property type="entry name" value="EAL"/>
    <property type="match status" value="1"/>
</dbReference>
<dbReference type="PANTHER" id="PTHR44757:SF4">
    <property type="entry name" value="DIGUANYLATE CYCLASE DGCE-RELATED"/>
    <property type="match status" value="1"/>
</dbReference>
<name>A0ABT5F8E9_9GAMM</name>
<evidence type="ECO:0000259" key="3">
    <source>
        <dbReference type="PROSITE" id="PS50887"/>
    </source>
</evidence>
<dbReference type="Pfam" id="PF00990">
    <property type="entry name" value="GGDEF"/>
    <property type="match status" value="1"/>
</dbReference>
<dbReference type="InterPro" id="IPR000160">
    <property type="entry name" value="GGDEF_dom"/>
</dbReference>
<proteinExistence type="predicted"/>
<dbReference type="InterPro" id="IPR029787">
    <property type="entry name" value="Nucleotide_cyclase"/>
</dbReference>
<reference evidence="4 5" key="1">
    <citation type="submission" date="2023-01" db="EMBL/GenBank/DDBJ databases">
        <title>Psychrosphaera sp. nov., isolated from marine algae.</title>
        <authorList>
            <person name="Bayburt H."/>
            <person name="Choi B.J."/>
            <person name="Kim J.M."/>
            <person name="Choi D.G."/>
            <person name="Jeon C.O."/>
        </authorList>
    </citation>
    <scope>NUCLEOTIDE SEQUENCE [LARGE SCALE GENOMIC DNA]</scope>
    <source>
        <strain evidence="4 5">G1-22</strain>
    </source>
</reference>
<keyword evidence="5" id="KW-1185">Reference proteome</keyword>
<dbReference type="Proteomes" id="UP001528411">
    <property type="component" value="Unassembled WGS sequence"/>
</dbReference>
<dbReference type="Pfam" id="PF00563">
    <property type="entry name" value="EAL"/>
    <property type="match status" value="1"/>
</dbReference>
<feature type="domain" description="GGDEF" evidence="3">
    <location>
        <begin position="1"/>
        <end position="106"/>
    </location>
</feature>
<dbReference type="InterPro" id="IPR052155">
    <property type="entry name" value="Biofilm_reg_signaling"/>
</dbReference>
<dbReference type="SUPFAM" id="SSF141868">
    <property type="entry name" value="EAL domain-like"/>
    <property type="match status" value="1"/>
</dbReference>
<accession>A0ABT5F8E9</accession>
<gene>
    <name evidence="4" type="ORF">PN838_01020</name>
</gene>
<dbReference type="PROSITE" id="PS50887">
    <property type="entry name" value="GGDEF"/>
    <property type="match status" value="1"/>
</dbReference>
<dbReference type="EMBL" id="JAQOMS010000002">
    <property type="protein sequence ID" value="MDC2887696.1"/>
    <property type="molecule type" value="Genomic_DNA"/>
</dbReference>
<dbReference type="SMART" id="SM00052">
    <property type="entry name" value="EAL"/>
    <property type="match status" value="1"/>
</dbReference>
<dbReference type="PANTHER" id="PTHR44757">
    <property type="entry name" value="DIGUANYLATE CYCLASE DGCP"/>
    <property type="match status" value="1"/>
</dbReference>
<dbReference type="Gene3D" id="3.20.20.450">
    <property type="entry name" value="EAL domain"/>
    <property type="match status" value="1"/>
</dbReference>
<evidence type="ECO:0000259" key="2">
    <source>
        <dbReference type="PROSITE" id="PS50883"/>
    </source>
</evidence>
<dbReference type="PROSITE" id="PS50883">
    <property type="entry name" value="EAL"/>
    <property type="match status" value="1"/>
</dbReference>
<sequence length="385" mass="43268">MLKKTANRLKAYTLESQLLCRWGGDEFIIVFTNTRQSSAIEKSKQLIEKLSEHHKIENGVLSVGATIGIALYPEHARTEDRLIQLADMAMYFQKKQMRSTVGVFSEQMEKLYSKELRLKNGLTKAIEQHQLRIVYQPIIRSEDNTIAAFEALLRWRNEDENIPPDEFIPIAEQYGLIHEIGAWVLNHACQHASQWGIGRNVAVCVNVSVIQFQNENFINIVKNALLNSGLPAELLHLEITESVFVADFDSTSNLIKQLQRMGIKVSIDDFGTGYSSLSVLQDLAVNMVKIDRSFVAKMDSNGAAIVTAVINIADSFNFLVIAEGVETEKQTNALKKLGVQYLQGYFHSRPLELENIPSYLQSGVSPSTTNLSHQVDQRGESIEID</sequence>
<feature type="domain" description="EAL" evidence="2">
    <location>
        <begin position="115"/>
        <end position="364"/>
    </location>
</feature>
<protein>
    <submittedName>
        <fullName evidence="4">Bifunctional diguanylate cyclase/phosphodiesterase</fullName>
    </submittedName>
</protein>
<dbReference type="SUPFAM" id="SSF55073">
    <property type="entry name" value="Nucleotide cyclase"/>
    <property type="match status" value="1"/>
</dbReference>
<feature type="compositionally biased region" description="Polar residues" evidence="1">
    <location>
        <begin position="365"/>
        <end position="374"/>
    </location>
</feature>
<organism evidence="4 5">
    <name type="scientific">Psychrosphaera algicola</name>
    <dbReference type="NCBI Taxonomy" id="3023714"/>
    <lineage>
        <taxon>Bacteria</taxon>
        <taxon>Pseudomonadati</taxon>
        <taxon>Pseudomonadota</taxon>
        <taxon>Gammaproteobacteria</taxon>
        <taxon>Alteromonadales</taxon>
        <taxon>Pseudoalteromonadaceae</taxon>
        <taxon>Psychrosphaera</taxon>
    </lineage>
</organism>
<comment type="caution">
    <text evidence="4">The sequence shown here is derived from an EMBL/GenBank/DDBJ whole genome shotgun (WGS) entry which is preliminary data.</text>
</comment>
<dbReference type="SMART" id="SM00267">
    <property type="entry name" value="GGDEF"/>
    <property type="match status" value="1"/>
</dbReference>
<feature type="region of interest" description="Disordered" evidence="1">
    <location>
        <begin position="365"/>
        <end position="385"/>
    </location>
</feature>
<dbReference type="NCBIfam" id="TIGR00254">
    <property type="entry name" value="GGDEF"/>
    <property type="match status" value="1"/>
</dbReference>